<accession>A0AAJ0CXF7</accession>
<feature type="domain" description="FAD-binding PCMH-type" evidence="5">
    <location>
        <begin position="52"/>
        <end position="225"/>
    </location>
</feature>
<evidence type="ECO:0000259" key="5">
    <source>
        <dbReference type="PROSITE" id="PS51387"/>
    </source>
</evidence>
<dbReference type="InterPro" id="IPR006094">
    <property type="entry name" value="Oxid_FAD_bind_N"/>
</dbReference>
<evidence type="ECO:0000256" key="2">
    <source>
        <dbReference type="ARBA" id="ARBA00022630"/>
    </source>
</evidence>
<sequence length="477" mass="50384">MDSLKSVQTSPPETIALEAPTIAPLLKEVPDLPVITRSSPSFDELRATFDQTHAKPPTAIIRPRSETEVQAVVRYCFQKQILVVVITGGNDPGGRSCVKDTRAVLLDMRSLDTVVVSDGQKLATVGGGTTCGRLLQVLDQQGLTTPTAFAGGVGYTSWACGGGYGILAGPMGLGVDQIQGARVVLATGQVVDTADDSGDLLWALRGGGAALLGVIVQLRIKIYSRTAGLGGIVTFPLSEAPSIFGKLEELYARSGRPASFAGELMIINPPGSGGLLCFVAYWSLEDDKRDIDEAKAFLHSFAALGTVVANSVTETTPKLFTLSIPNPQLYGESIAYTVHSCCVDGWSSKLGRIFTQMPLPTATSSIVIHSSHGVAATVNDGASFYNRKSHLLIGLSGGAPAADEAARSVAASWAGKLQEDITSQGLAMDSGYINFSMPHTDDALWYFGAEKALRLRGIKDKLDPTGFWNHGVANFPR</sequence>
<dbReference type="EMBL" id="JASWJB010000013">
    <property type="protein sequence ID" value="KAK2612656.1"/>
    <property type="molecule type" value="Genomic_DNA"/>
</dbReference>
<dbReference type="GO" id="GO:0071949">
    <property type="term" value="F:FAD binding"/>
    <property type="evidence" value="ECO:0007669"/>
    <property type="project" value="InterPro"/>
</dbReference>
<dbReference type="Gene3D" id="3.30.465.10">
    <property type="match status" value="1"/>
</dbReference>
<dbReference type="Pfam" id="PF01565">
    <property type="entry name" value="FAD_binding_4"/>
    <property type="match status" value="1"/>
</dbReference>
<keyword evidence="2" id="KW-0285">Flavoprotein</keyword>
<dbReference type="PANTHER" id="PTHR42973">
    <property type="entry name" value="BINDING OXIDOREDUCTASE, PUTATIVE (AFU_ORTHOLOGUE AFUA_1G17690)-RELATED"/>
    <property type="match status" value="1"/>
</dbReference>
<evidence type="ECO:0000256" key="1">
    <source>
        <dbReference type="ARBA" id="ARBA00005466"/>
    </source>
</evidence>
<name>A0AAJ0CXF7_9HYPO</name>
<evidence type="ECO:0000313" key="7">
    <source>
        <dbReference type="Proteomes" id="UP001251528"/>
    </source>
</evidence>
<protein>
    <recommendedName>
        <fullName evidence="5">FAD-binding PCMH-type domain-containing protein</fullName>
    </recommendedName>
</protein>
<keyword evidence="4" id="KW-0560">Oxidoreductase</keyword>
<keyword evidence="3" id="KW-0274">FAD</keyword>
<gene>
    <name evidence="6" type="ORF">QQS21_001273</name>
</gene>
<evidence type="ECO:0000256" key="3">
    <source>
        <dbReference type="ARBA" id="ARBA00022827"/>
    </source>
</evidence>
<dbReference type="InterPro" id="IPR016166">
    <property type="entry name" value="FAD-bd_PCMH"/>
</dbReference>
<dbReference type="AlphaFoldDB" id="A0AAJ0CXF7"/>
<evidence type="ECO:0000313" key="6">
    <source>
        <dbReference type="EMBL" id="KAK2612656.1"/>
    </source>
</evidence>
<keyword evidence="7" id="KW-1185">Reference proteome</keyword>
<proteinExistence type="inferred from homology"/>
<comment type="similarity">
    <text evidence="1">Belongs to the oxygen-dependent FAD-linked oxidoreductase family.</text>
</comment>
<organism evidence="6 7">
    <name type="scientific">Conoideocrella luteorostrata</name>
    <dbReference type="NCBI Taxonomy" id="1105319"/>
    <lineage>
        <taxon>Eukaryota</taxon>
        <taxon>Fungi</taxon>
        <taxon>Dikarya</taxon>
        <taxon>Ascomycota</taxon>
        <taxon>Pezizomycotina</taxon>
        <taxon>Sordariomycetes</taxon>
        <taxon>Hypocreomycetidae</taxon>
        <taxon>Hypocreales</taxon>
        <taxon>Clavicipitaceae</taxon>
        <taxon>Conoideocrella</taxon>
    </lineage>
</organism>
<dbReference type="InterPro" id="IPR036318">
    <property type="entry name" value="FAD-bd_PCMH-like_sf"/>
</dbReference>
<dbReference type="PANTHER" id="PTHR42973:SF7">
    <property type="entry name" value="FAD-BINDING PCMH-TYPE DOMAIN-CONTAINING PROTEIN"/>
    <property type="match status" value="1"/>
</dbReference>
<comment type="caution">
    <text evidence="6">The sequence shown here is derived from an EMBL/GenBank/DDBJ whole genome shotgun (WGS) entry which is preliminary data.</text>
</comment>
<dbReference type="SUPFAM" id="SSF56176">
    <property type="entry name" value="FAD-binding/transporter-associated domain-like"/>
    <property type="match status" value="1"/>
</dbReference>
<dbReference type="InterPro" id="IPR016169">
    <property type="entry name" value="FAD-bd_PCMH_sub2"/>
</dbReference>
<dbReference type="Gene3D" id="3.40.462.20">
    <property type="match status" value="1"/>
</dbReference>
<reference evidence="6" key="1">
    <citation type="submission" date="2023-06" db="EMBL/GenBank/DDBJ databases">
        <title>Conoideocrella luteorostrata (Hypocreales: Clavicipitaceae), a potential biocontrol fungus for elongate hemlock scale in United States Christmas tree production areas.</title>
        <authorList>
            <person name="Barrett H."/>
            <person name="Lovett B."/>
            <person name="Macias A.M."/>
            <person name="Stajich J.E."/>
            <person name="Kasson M.T."/>
        </authorList>
    </citation>
    <scope>NUCLEOTIDE SEQUENCE</scope>
    <source>
        <strain evidence="6">ARSEF 14590</strain>
    </source>
</reference>
<evidence type="ECO:0000256" key="4">
    <source>
        <dbReference type="ARBA" id="ARBA00023002"/>
    </source>
</evidence>
<dbReference type="PROSITE" id="PS51387">
    <property type="entry name" value="FAD_PCMH"/>
    <property type="match status" value="1"/>
</dbReference>
<dbReference type="GO" id="GO:0016491">
    <property type="term" value="F:oxidoreductase activity"/>
    <property type="evidence" value="ECO:0007669"/>
    <property type="project" value="UniProtKB-KW"/>
</dbReference>
<dbReference type="InterPro" id="IPR050416">
    <property type="entry name" value="FAD-linked_Oxidoreductase"/>
</dbReference>
<dbReference type="Proteomes" id="UP001251528">
    <property type="component" value="Unassembled WGS sequence"/>
</dbReference>